<evidence type="ECO:0000256" key="1">
    <source>
        <dbReference type="SAM" id="MobiDB-lite"/>
    </source>
</evidence>
<feature type="compositionally biased region" description="Polar residues" evidence="1">
    <location>
        <begin position="362"/>
        <end position="371"/>
    </location>
</feature>
<feature type="domain" description="DH" evidence="2">
    <location>
        <begin position="544"/>
        <end position="702"/>
    </location>
</feature>
<dbReference type="Pfam" id="PF21242">
    <property type="entry name" value="ECT2_PH"/>
    <property type="match status" value="1"/>
</dbReference>
<dbReference type="GO" id="GO:2000431">
    <property type="term" value="P:regulation of cytokinesis, actomyosin contractile ring assembly"/>
    <property type="evidence" value="ECO:0007669"/>
    <property type="project" value="InterPro"/>
</dbReference>
<dbReference type="GO" id="GO:0005085">
    <property type="term" value="F:guanyl-nucleotide exchange factor activity"/>
    <property type="evidence" value="ECO:0007669"/>
    <property type="project" value="InterPro"/>
</dbReference>
<feature type="region of interest" description="Disordered" evidence="1">
    <location>
        <begin position="287"/>
        <end position="310"/>
    </location>
</feature>
<dbReference type="PANTHER" id="PTHR16777">
    <property type="entry name" value="PROTEIN ECT2"/>
    <property type="match status" value="1"/>
</dbReference>
<feature type="compositionally biased region" description="Basic and acidic residues" evidence="1">
    <location>
        <begin position="229"/>
        <end position="241"/>
    </location>
</feature>
<dbReference type="PANTHER" id="PTHR16777:SF2">
    <property type="entry name" value="PROTEIN ECT2"/>
    <property type="match status" value="1"/>
</dbReference>
<dbReference type="EMBL" id="UZAN01050174">
    <property type="protein sequence ID" value="VDP88041.1"/>
    <property type="molecule type" value="Genomic_DNA"/>
</dbReference>
<keyword evidence="5" id="KW-1185">Reference proteome</keyword>
<sequence>MAFVGFAPGSDELQELYNLVLEHDGLITEDLNDKRLTHVVVTDAWPGHGNILERLKELMINEPSNASRSTLQSSRLLDSPSLTEEAQYRICMLGISYRVPVVRLEWFWLSLQLTCLCRLEPYLYVAGPSRNTSTSLTHTGPVPLPPLARPSIVSIDAEAFGGIGGGTDHPIAPVLSIGATSSPLLGEPGAQISLITCDDAIEEVDEPGPSPDRSPAEAPIGPTSASFANEHRSDSMLEEKENLCPREAHSLNSPGQAHLSPEYDLPRRKSAIHGAVRLKSPLATSTDKVSFVTSPRHANSPRGFVSPPGDMRRSFGHVPNPLRSGSNLSAHSSHDNLLTQLADPLTVPSNRERRLCQIASQQPMQCDGQTQSPPPPPSAGSLMTPSELDARGLSAELPGTCWSPGSFNSALLLNATNASDCNTSCAQAQNRGSYGLGSLVGSLRDVTQKGSVDGEVILDPDASGTLKSPAAQIIGNHTQTSTPASGKHKSTSRLSLLHNAARKSRTPASDFTVSGGRSGGSPSVSSSPHLDGLRDTPLRVRLEKRQHRVFEFFVTERNYVDILQYLYRVAYPQVIDEDQSGGPILPRQEADYVFGKLGAIVDLHERLQPQLTQLETNWSLTESCLGDVLHMELLDEMDKAYGNYMQFYSPPHLHHLGEQFPRFLAFMRQVERRRESGRQSLAALLVRPPEMLSSSRSLVARLNVFELGTSTSGSTTCEPVTLFLLTDCLEVARPRKRHTGEPLAHAMRAALAAVQGWFWFHRLGLVLTFYILRIQFATNDDFSTQLVISSKEIKNRYTWRWWPSGLVIKLRPEISRFEPLHRRRFPTSVFPQSTFV</sequence>
<dbReference type="GO" id="GO:0007399">
    <property type="term" value="P:nervous system development"/>
    <property type="evidence" value="ECO:0007669"/>
    <property type="project" value="TreeGrafter"/>
</dbReference>
<feature type="region of interest" description="Disordered" evidence="1">
    <location>
        <begin position="202"/>
        <end position="241"/>
    </location>
</feature>
<dbReference type="GO" id="GO:0005938">
    <property type="term" value="C:cell cortex"/>
    <property type="evidence" value="ECO:0007669"/>
    <property type="project" value="TreeGrafter"/>
</dbReference>
<dbReference type="Pfam" id="PF00621">
    <property type="entry name" value="RhoGEF"/>
    <property type="match status" value="1"/>
</dbReference>
<dbReference type="InterPro" id="IPR049395">
    <property type="entry name" value="ECT2_PH"/>
</dbReference>
<feature type="compositionally biased region" description="Polar residues" evidence="1">
    <location>
        <begin position="287"/>
        <end position="297"/>
    </location>
</feature>
<dbReference type="InterPro" id="IPR035899">
    <property type="entry name" value="DBL_dom_sf"/>
</dbReference>
<dbReference type="AlphaFoldDB" id="A0A3P8GZN3"/>
<evidence type="ECO:0000313" key="4">
    <source>
        <dbReference type="EMBL" id="VDP88041.1"/>
    </source>
</evidence>
<dbReference type="InterPro" id="IPR001357">
    <property type="entry name" value="BRCT_dom"/>
</dbReference>
<gene>
    <name evidence="4" type="ORF">ECPE_LOCUS11086</name>
</gene>
<reference evidence="4 5" key="1">
    <citation type="submission" date="2018-11" db="EMBL/GenBank/DDBJ databases">
        <authorList>
            <consortium name="Pathogen Informatics"/>
        </authorList>
    </citation>
    <scope>NUCLEOTIDE SEQUENCE [LARGE SCALE GENOMIC DNA]</scope>
    <source>
        <strain evidence="4 5">Egypt</strain>
    </source>
</reference>
<dbReference type="InterPro" id="IPR026817">
    <property type="entry name" value="Ect2"/>
</dbReference>
<feature type="region of interest" description="Disordered" evidence="1">
    <location>
        <begin position="499"/>
        <end position="533"/>
    </location>
</feature>
<dbReference type="OrthoDB" id="9997817at2759"/>
<dbReference type="Gene3D" id="1.20.900.10">
    <property type="entry name" value="Dbl homology (DH) domain"/>
    <property type="match status" value="1"/>
</dbReference>
<evidence type="ECO:0000259" key="3">
    <source>
        <dbReference type="PROSITE" id="PS50172"/>
    </source>
</evidence>
<evidence type="ECO:0008006" key="6">
    <source>
        <dbReference type="Google" id="ProtNLM"/>
    </source>
</evidence>
<protein>
    <recommendedName>
        <fullName evidence="6">DH domain-containing protein</fullName>
    </recommendedName>
</protein>
<dbReference type="PROSITE" id="PS50010">
    <property type="entry name" value="DH_2"/>
    <property type="match status" value="1"/>
</dbReference>
<dbReference type="SUPFAM" id="SSF52113">
    <property type="entry name" value="BRCT domain"/>
    <property type="match status" value="1"/>
</dbReference>
<dbReference type="Proteomes" id="UP000272942">
    <property type="component" value="Unassembled WGS sequence"/>
</dbReference>
<dbReference type="GO" id="GO:0005634">
    <property type="term" value="C:nucleus"/>
    <property type="evidence" value="ECO:0007669"/>
    <property type="project" value="InterPro"/>
</dbReference>
<dbReference type="SUPFAM" id="SSF48065">
    <property type="entry name" value="DBL homology domain (DH-domain)"/>
    <property type="match status" value="1"/>
</dbReference>
<evidence type="ECO:0000313" key="5">
    <source>
        <dbReference type="Proteomes" id="UP000272942"/>
    </source>
</evidence>
<feature type="domain" description="BRCT" evidence="3">
    <location>
        <begin position="1"/>
        <end position="124"/>
    </location>
</feature>
<name>A0A3P8GZN3_9TREM</name>
<proteinExistence type="predicted"/>
<dbReference type="GO" id="GO:0005096">
    <property type="term" value="F:GTPase activator activity"/>
    <property type="evidence" value="ECO:0007669"/>
    <property type="project" value="InterPro"/>
</dbReference>
<dbReference type="Gene3D" id="3.40.50.10190">
    <property type="entry name" value="BRCT domain"/>
    <property type="match status" value="1"/>
</dbReference>
<dbReference type="InterPro" id="IPR000219">
    <property type="entry name" value="DH_dom"/>
</dbReference>
<feature type="region of interest" description="Disordered" evidence="1">
    <location>
        <begin position="362"/>
        <end position="385"/>
    </location>
</feature>
<dbReference type="GO" id="GO:0000281">
    <property type="term" value="P:mitotic cytokinesis"/>
    <property type="evidence" value="ECO:0007669"/>
    <property type="project" value="TreeGrafter"/>
</dbReference>
<accession>A0A3P8GZN3</accession>
<dbReference type="InterPro" id="IPR036420">
    <property type="entry name" value="BRCT_dom_sf"/>
</dbReference>
<dbReference type="PROSITE" id="PS50172">
    <property type="entry name" value="BRCT"/>
    <property type="match status" value="1"/>
</dbReference>
<evidence type="ECO:0000259" key="2">
    <source>
        <dbReference type="PROSITE" id="PS50010"/>
    </source>
</evidence>
<organism evidence="4 5">
    <name type="scientific">Echinostoma caproni</name>
    <dbReference type="NCBI Taxonomy" id="27848"/>
    <lineage>
        <taxon>Eukaryota</taxon>
        <taxon>Metazoa</taxon>
        <taxon>Spiralia</taxon>
        <taxon>Lophotrochozoa</taxon>
        <taxon>Platyhelminthes</taxon>
        <taxon>Trematoda</taxon>
        <taxon>Digenea</taxon>
        <taxon>Plagiorchiida</taxon>
        <taxon>Echinostomata</taxon>
        <taxon>Echinostomatoidea</taxon>
        <taxon>Echinostomatidae</taxon>
        <taxon>Echinostoma</taxon>
    </lineage>
</organism>
<dbReference type="SMART" id="SM00325">
    <property type="entry name" value="RhoGEF"/>
    <property type="match status" value="1"/>
</dbReference>